<evidence type="ECO:0000256" key="4">
    <source>
        <dbReference type="ARBA" id="ARBA00023008"/>
    </source>
</evidence>
<dbReference type="GO" id="GO:0016491">
    <property type="term" value="F:oxidoreductase activity"/>
    <property type="evidence" value="ECO:0007669"/>
    <property type="project" value="UniProtKB-KW"/>
</dbReference>
<dbReference type="SUPFAM" id="SSF49503">
    <property type="entry name" value="Cupredoxins"/>
    <property type="match status" value="5"/>
</dbReference>
<dbReference type="EMBL" id="LLXL01000548">
    <property type="protein sequence ID" value="PKK71097.1"/>
    <property type="molecule type" value="Genomic_DNA"/>
</dbReference>
<dbReference type="PROSITE" id="PS00079">
    <property type="entry name" value="MULTICOPPER_OXIDASE1"/>
    <property type="match status" value="1"/>
</dbReference>
<organism evidence="9 10">
    <name type="scientific">Rhizophagus irregularis</name>
    <dbReference type="NCBI Taxonomy" id="588596"/>
    <lineage>
        <taxon>Eukaryota</taxon>
        <taxon>Fungi</taxon>
        <taxon>Fungi incertae sedis</taxon>
        <taxon>Mucoromycota</taxon>
        <taxon>Glomeromycotina</taxon>
        <taxon>Glomeromycetes</taxon>
        <taxon>Glomerales</taxon>
        <taxon>Glomeraceae</taxon>
        <taxon>Rhizophagus</taxon>
    </lineage>
</organism>
<dbReference type="Proteomes" id="UP000233469">
    <property type="component" value="Unassembled WGS sequence"/>
</dbReference>
<dbReference type="InterPro" id="IPR001117">
    <property type="entry name" value="Cu-oxidase_2nd"/>
</dbReference>
<dbReference type="InterPro" id="IPR033138">
    <property type="entry name" value="Cu_oxidase_CS"/>
</dbReference>
<keyword evidence="4" id="KW-0186">Copper</keyword>
<evidence type="ECO:0000313" key="9">
    <source>
        <dbReference type="EMBL" id="PKK71097.1"/>
    </source>
</evidence>
<name>A0A2N1NB08_9GLOM</name>
<dbReference type="InterPro" id="IPR045087">
    <property type="entry name" value="Cu-oxidase_fam"/>
</dbReference>
<dbReference type="InterPro" id="IPR011706">
    <property type="entry name" value="Cu-oxidase_C"/>
</dbReference>
<evidence type="ECO:0000256" key="1">
    <source>
        <dbReference type="ARBA" id="ARBA00010609"/>
    </source>
</evidence>
<dbReference type="Gene3D" id="2.60.40.420">
    <property type="entry name" value="Cupredoxins - blue copper proteins"/>
    <property type="match status" value="4"/>
</dbReference>
<feature type="domain" description="Plastocyanin-like" evidence="8">
    <location>
        <begin position="186"/>
        <end position="274"/>
    </location>
</feature>
<comment type="similarity">
    <text evidence="1">Belongs to the multicopper oxidase family.</text>
</comment>
<evidence type="ECO:0000256" key="2">
    <source>
        <dbReference type="ARBA" id="ARBA00022723"/>
    </source>
</evidence>
<dbReference type="Pfam" id="PF00394">
    <property type="entry name" value="Cu-oxidase"/>
    <property type="match status" value="1"/>
</dbReference>
<feature type="domain" description="Plastocyanin-like" evidence="8">
    <location>
        <begin position="68"/>
        <end position="142"/>
    </location>
</feature>
<feature type="chain" id="PRO_5014800324" evidence="5">
    <location>
        <begin position="20"/>
        <end position="711"/>
    </location>
</feature>
<reference evidence="9 10" key="1">
    <citation type="submission" date="2016-04" db="EMBL/GenBank/DDBJ databases">
        <title>Genome analyses suggest a sexual origin of heterokaryosis in a supposedly ancient asexual fungus.</title>
        <authorList>
            <person name="Ropars J."/>
            <person name="Sedzielewska K."/>
            <person name="Noel J."/>
            <person name="Charron P."/>
            <person name="Farinelli L."/>
            <person name="Marton T."/>
            <person name="Kruger M."/>
            <person name="Pelin A."/>
            <person name="Brachmann A."/>
            <person name="Corradi N."/>
        </authorList>
    </citation>
    <scope>NUCLEOTIDE SEQUENCE [LARGE SCALE GENOMIC DNA]</scope>
    <source>
        <strain evidence="9 10">C2</strain>
    </source>
</reference>
<dbReference type="VEuPathDB" id="FungiDB:RhiirA1_325968"/>
<dbReference type="VEuPathDB" id="FungiDB:RhiirFUN_017052"/>
<dbReference type="FunFam" id="2.60.40.420:FF:000045">
    <property type="entry name" value="Laccase 2"/>
    <property type="match status" value="1"/>
</dbReference>
<dbReference type="PANTHER" id="PTHR11709">
    <property type="entry name" value="MULTI-COPPER OXIDASE"/>
    <property type="match status" value="1"/>
</dbReference>
<evidence type="ECO:0000256" key="3">
    <source>
        <dbReference type="ARBA" id="ARBA00023002"/>
    </source>
</evidence>
<reference evidence="9 10" key="2">
    <citation type="submission" date="2017-10" db="EMBL/GenBank/DDBJ databases">
        <title>Extensive intraspecific genome diversity in a model arbuscular mycorrhizal fungus.</title>
        <authorList>
            <person name="Chen E.C.H."/>
            <person name="Morin E."/>
            <person name="Baudet D."/>
            <person name="Noel J."/>
            <person name="Ndikumana S."/>
            <person name="Charron P."/>
            <person name="St-Onge C."/>
            <person name="Giorgi J."/>
            <person name="Grigoriev I.V."/>
            <person name="Roux C."/>
            <person name="Martin F.M."/>
            <person name="Corradi N."/>
        </authorList>
    </citation>
    <scope>NUCLEOTIDE SEQUENCE [LARGE SCALE GENOMIC DNA]</scope>
    <source>
        <strain evidence="9 10">C2</strain>
    </source>
</reference>
<feature type="domain" description="Plastocyanin-like" evidence="6">
    <location>
        <begin position="283"/>
        <end position="453"/>
    </location>
</feature>
<dbReference type="InterPro" id="IPR011707">
    <property type="entry name" value="Cu-oxidase-like_N"/>
</dbReference>
<sequence>MRITSIIVLFSLYSTIINAAPTAVPTLEKRQETEQDPGFNTNIFDSFKPLEVTASPITREYTLKLAKAELAPDGFSRIVLISNGRYPGLMIRANKGDQIVIHVKNNLSDSTTIHWHGIFQKGTTFYDGVAGLVSSSFTPQGSKCVSDNPLAVYNVEKGKRYRFRIINIGAEAPFTFSIDQHPLRIIEVEGDQIVIHVQNNLGDFTTIHWHGIFQRGTTFYDGVAGQTQCLIATGTTFVYNFTGGEQYGTYWWHSHFRSQYVDGLRGALIIHDPKDPYLNDYDEEFVMTLSDWHHEESESLVKKRMAKGYDGYNPIPDSGLISGRGRYDCSKAPQGSKCVPDNPLAIYVIEKGKRYRFRVINTSAEAPFTFSIDQHPLRIIEVEGENVKPITINKINIAVGQRYSVIVNADKEVNNFWIRATIVKQCIHVTPETINVNSSLNYMITGTLRYNGAPDAYPTTQEWEEKILNCRNVDPNLLKLNPPRPPPANPTDNFTLRITFGIVVDDGVGHALVNGFPFKPELEDPTVNKMMYDTTPSMLKQNQNAFVYDTQNGVVEISLINENMVTHPFHFHGHNFFIMGQGPGKTPDPTQFNLVDPAVRDTVTVAGNSWTVIRYFIDNPGIWAFYDHIEWHIEMGLVGQLIERPSELKSNPIPPKVKGICPLDNDDDDADNNNNTAKKRSLKVYKKYYKRSDIPNNSRHVRYKFMRGSAY</sequence>
<dbReference type="VEuPathDB" id="FungiDB:FUN_013942"/>
<protein>
    <submittedName>
        <fullName evidence="9">Cu-oxidase-domain-containing protein</fullName>
    </submittedName>
</protein>
<evidence type="ECO:0000256" key="5">
    <source>
        <dbReference type="SAM" id="SignalP"/>
    </source>
</evidence>
<dbReference type="Pfam" id="PF07732">
    <property type="entry name" value="Cu-oxidase_3"/>
    <property type="match status" value="2"/>
</dbReference>
<evidence type="ECO:0000313" key="10">
    <source>
        <dbReference type="Proteomes" id="UP000233469"/>
    </source>
</evidence>
<evidence type="ECO:0000259" key="6">
    <source>
        <dbReference type="Pfam" id="PF00394"/>
    </source>
</evidence>
<accession>A0A2N1NB08</accession>
<feature type="domain" description="Plastocyanin-like" evidence="7">
    <location>
        <begin position="524"/>
        <end position="646"/>
    </location>
</feature>
<dbReference type="Pfam" id="PF07731">
    <property type="entry name" value="Cu-oxidase_2"/>
    <property type="match status" value="1"/>
</dbReference>
<gene>
    <name evidence="9" type="ORF">RhiirC2_849407</name>
</gene>
<dbReference type="VEuPathDB" id="FungiDB:FUN_013943"/>
<keyword evidence="5" id="KW-0732">Signal</keyword>
<evidence type="ECO:0000259" key="7">
    <source>
        <dbReference type="Pfam" id="PF07731"/>
    </source>
</evidence>
<evidence type="ECO:0000259" key="8">
    <source>
        <dbReference type="Pfam" id="PF07732"/>
    </source>
</evidence>
<comment type="caution">
    <text evidence="9">The sequence shown here is derived from an EMBL/GenBank/DDBJ whole genome shotgun (WGS) entry which is preliminary data.</text>
</comment>
<keyword evidence="3" id="KW-0560">Oxidoreductase</keyword>
<feature type="signal peptide" evidence="5">
    <location>
        <begin position="1"/>
        <end position="19"/>
    </location>
</feature>
<keyword evidence="2" id="KW-0479">Metal-binding</keyword>
<dbReference type="InterPro" id="IPR008972">
    <property type="entry name" value="Cupredoxin"/>
</dbReference>
<dbReference type="AlphaFoldDB" id="A0A2N1NB08"/>
<dbReference type="GO" id="GO:0005507">
    <property type="term" value="F:copper ion binding"/>
    <property type="evidence" value="ECO:0007669"/>
    <property type="project" value="InterPro"/>
</dbReference>
<dbReference type="PANTHER" id="PTHR11709:SF511">
    <property type="entry name" value="LACCASE"/>
    <property type="match status" value="1"/>
</dbReference>
<proteinExistence type="inferred from homology"/>